<reference evidence="3 4" key="1">
    <citation type="submission" date="2017-11" db="EMBL/GenBank/DDBJ databases">
        <title>Genomic Encyclopedia of Archaeal and Bacterial Type Strains, Phase II (KMG-II): From Individual Species to Whole Genera.</title>
        <authorList>
            <person name="Goeker M."/>
        </authorList>
    </citation>
    <scope>NUCLEOTIDE SEQUENCE [LARGE SCALE GENOMIC DNA]</scope>
    <source>
        <strain evidence="3 4">DSM 28175</strain>
    </source>
</reference>
<dbReference type="NCBIfam" id="TIGR03696">
    <property type="entry name" value="Rhs_assc_core"/>
    <property type="match status" value="1"/>
</dbReference>
<name>A0A2H9VPL7_9SPHI</name>
<dbReference type="PANTHER" id="PTHR32305:SF15">
    <property type="entry name" value="PROTEIN RHSA-RELATED"/>
    <property type="match status" value="1"/>
</dbReference>
<keyword evidence="1" id="KW-0677">Repeat</keyword>
<dbReference type="Gene3D" id="2.180.10.10">
    <property type="entry name" value="RHS repeat-associated core"/>
    <property type="match status" value="1"/>
</dbReference>
<evidence type="ECO:0000313" key="4">
    <source>
        <dbReference type="Proteomes" id="UP000242687"/>
    </source>
</evidence>
<evidence type="ECO:0000256" key="1">
    <source>
        <dbReference type="ARBA" id="ARBA00022737"/>
    </source>
</evidence>
<dbReference type="InterPro" id="IPR022385">
    <property type="entry name" value="Rhs_assc_core"/>
</dbReference>
<dbReference type="Proteomes" id="UP000242687">
    <property type="component" value="Unassembled WGS sequence"/>
</dbReference>
<comment type="caution">
    <text evidence="3">The sequence shown here is derived from an EMBL/GenBank/DDBJ whole genome shotgun (WGS) entry which is preliminary data.</text>
</comment>
<organism evidence="3 4">
    <name type="scientific">Mucilaginibacter auburnensis</name>
    <dbReference type="NCBI Taxonomy" id="1457233"/>
    <lineage>
        <taxon>Bacteria</taxon>
        <taxon>Pseudomonadati</taxon>
        <taxon>Bacteroidota</taxon>
        <taxon>Sphingobacteriia</taxon>
        <taxon>Sphingobacteriales</taxon>
        <taxon>Sphingobacteriaceae</taxon>
        <taxon>Mucilaginibacter</taxon>
    </lineage>
</organism>
<dbReference type="InterPro" id="IPR056823">
    <property type="entry name" value="TEN-like_YD-shell"/>
</dbReference>
<dbReference type="Pfam" id="PF25023">
    <property type="entry name" value="TEN_YD-shell"/>
    <property type="match status" value="1"/>
</dbReference>
<gene>
    <name evidence="3" type="ORF">CLV57_3438</name>
</gene>
<dbReference type="PANTHER" id="PTHR32305">
    <property type="match status" value="1"/>
</dbReference>
<proteinExistence type="predicted"/>
<dbReference type="InterPro" id="IPR050708">
    <property type="entry name" value="T6SS_VgrG/RHS"/>
</dbReference>
<accession>A0A2H9VPL7</accession>
<evidence type="ECO:0000313" key="3">
    <source>
        <dbReference type="EMBL" id="PJJ80288.1"/>
    </source>
</evidence>
<dbReference type="EMBL" id="PGFJ01000002">
    <property type="protein sequence ID" value="PJJ80288.1"/>
    <property type="molecule type" value="Genomic_DNA"/>
</dbReference>
<sequence length="467" mass="49958">MWKYEQTGGIVNTNGLFYLLRDYLGSIIMITDANGAVQEKRHFDAWGNIVKLENGAGTTLNALGITDRGYTGHEHLQGVGLINMNARLYDPLLHRFLAPDNFVQDPGNTQNFNRYAYVMNNPLKFTDKSGEFWEFIILGLYTNALSNHAAGKSFFDGWLKAVVLSAAQSGVANLIGNAAVSWHLSGLGGAAFQAVAHGTAGGLMSVANGGNFGPGFLSGFTSSIVGSALKGPLSNLKGGWGTAGMYGSGMLSGGLSSKLAGGNFWDGVRNGAIITGLNHMAHAIQKVIINLKGRLELNRLAAQFDVKGIKAGGLQVIQVYRGTGGVNGNMSFVDGGINSPYASSAQNGAPAQEGNPYYLNPREVSEDVSWSGTEGSLGVTDRQNGAFYNEKSVFDVILVATNYNGTGVDRLLGGFTWGYDLYRLQINGGNFVQGASYLFSDSDFRRNISAEALKIINKDYPKYKFSR</sequence>
<protein>
    <submittedName>
        <fullName evidence="3">RHS repeat-associated protein</fullName>
    </submittedName>
</protein>
<dbReference type="AlphaFoldDB" id="A0A2H9VPL7"/>
<keyword evidence="4" id="KW-1185">Reference proteome</keyword>
<feature type="domain" description="Teneurin-like YD-shell" evidence="2">
    <location>
        <begin position="14"/>
        <end position="122"/>
    </location>
</feature>
<evidence type="ECO:0000259" key="2">
    <source>
        <dbReference type="Pfam" id="PF25023"/>
    </source>
</evidence>